<dbReference type="RefSeq" id="WP_348386270.1">
    <property type="nucleotide sequence ID" value="NZ_CP134146.1"/>
</dbReference>
<organism evidence="3 4">
    <name type="scientific">Thalassotalea nanhaiensis</name>
    <dbReference type="NCBI Taxonomy" id="3065648"/>
    <lineage>
        <taxon>Bacteria</taxon>
        <taxon>Pseudomonadati</taxon>
        <taxon>Pseudomonadota</taxon>
        <taxon>Gammaproteobacteria</taxon>
        <taxon>Alteromonadales</taxon>
        <taxon>Colwelliaceae</taxon>
        <taxon>Thalassotalea</taxon>
    </lineage>
</organism>
<proteinExistence type="predicted"/>
<evidence type="ECO:0000313" key="3">
    <source>
        <dbReference type="EMBL" id="WNC67106.1"/>
    </source>
</evidence>
<evidence type="ECO:0000259" key="2">
    <source>
        <dbReference type="Pfam" id="PF07603"/>
    </source>
</evidence>
<dbReference type="PANTHER" id="PTHR35812">
    <property type="entry name" value="LIPOPROTEIN"/>
    <property type="match status" value="1"/>
</dbReference>
<keyword evidence="1" id="KW-0732">Signal</keyword>
<keyword evidence="4" id="KW-1185">Reference proteome</keyword>
<evidence type="ECO:0000256" key="1">
    <source>
        <dbReference type="SAM" id="SignalP"/>
    </source>
</evidence>
<feature type="domain" description="Lcl C-terminal" evidence="2">
    <location>
        <begin position="40"/>
        <end position="164"/>
    </location>
</feature>
<dbReference type="PROSITE" id="PS51257">
    <property type="entry name" value="PROKAR_LIPOPROTEIN"/>
    <property type="match status" value="1"/>
</dbReference>
<dbReference type="PANTHER" id="PTHR35812:SF1">
    <property type="entry name" value="LIPOPROTEIN"/>
    <property type="match status" value="1"/>
</dbReference>
<dbReference type="InterPro" id="IPR011460">
    <property type="entry name" value="Lcl_C"/>
</dbReference>
<sequence>MKLINKTLALIFTTVACNGFAAACEPIIENNEQYIVHSDGTVTDTINGLIWMRCRLGESWDGSQCIDEAVAYSWNDALAMSETSTFAGHSDWYLPNIKELFSTVDLSCAFPAVNETLFPKTGIAAFWSSTHNSNDAAEAWTIEFYRGEPVLYGKARQNFVRLARKVSP</sequence>
<dbReference type="Pfam" id="PF07603">
    <property type="entry name" value="Lcl_C"/>
    <property type="match status" value="1"/>
</dbReference>
<dbReference type="Proteomes" id="UP001248581">
    <property type="component" value="Chromosome"/>
</dbReference>
<gene>
    <name evidence="3" type="ORF">RI845_11280</name>
</gene>
<feature type="signal peptide" evidence="1">
    <location>
        <begin position="1"/>
        <end position="21"/>
    </location>
</feature>
<evidence type="ECO:0000313" key="4">
    <source>
        <dbReference type="Proteomes" id="UP001248581"/>
    </source>
</evidence>
<name>A0ABY9TEH9_9GAMM</name>
<protein>
    <submittedName>
        <fullName evidence="3">DUF1566 domain-containing protein</fullName>
    </submittedName>
</protein>
<accession>A0ABY9TEH9</accession>
<reference evidence="4" key="1">
    <citation type="submission" date="2023-09" db="EMBL/GenBank/DDBJ databases">
        <authorList>
            <person name="Li S."/>
            <person name="Li X."/>
            <person name="Zhang C."/>
            <person name="Zhao Z."/>
        </authorList>
    </citation>
    <scope>NUCLEOTIDE SEQUENCE [LARGE SCALE GENOMIC DNA]</scope>
    <source>
        <strain evidence="4">SQ345</strain>
    </source>
</reference>
<dbReference type="EMBL" id="CP134146">
    <property type="protein sequence ID" value="WNC67106.1"/>
    <property type="molecule type" value="Genomic_DNA"/>
</dbReference>
<feature type="chain" id="PRO_5047235125" evidence="1">
    <location>
        <begin position="22"/>
        <end position="168"/>
    </location>
</feature>